<name>J3A1N6_9EURY</name>
<evidence type="ECO:0000313" key="3">
    <source>
        <dbReference type="Proteomes" id="UP000007813"/>
    </source>
</evidence>
<evidence type="ECO:0000313" key="2">
    <source>
        <dbReference type="EMBL" id="EJN59218.1"/>
    </source>
</evidence>
<dbReference type="PANTHER" id="PTHR21310">
    <property type="entry name" value="AMINOGLYCOSIDE PHOSPHOTRANSFERASE-RELATED-RELATED"/>
    <property type="match status" value="1"/>
</dbReference>
<evidence type="ECO:0000259" key="1">
    <source>
        <dbReference type="Pfam" id="PF01636"/>
    </source>
</evidence>
<sequence length="328" mass="35329">MSDAWDARDVLRQVAPERRVASTTPIRRGNHKQTVVATFADGDDVVVQLSSDPDALRTEFALARAVRERTSIPVPSVVAAGEIDDGGETGYVVVERAAGVDLHTQFADLSSDDQRRLAHSFGRYLAELHEAFQFDGYGDVVASSGDGEAEPTTFEVRTPETAWSSWFSAYAREGVDALPLAFAPFRERLHDAIVANDLPTAPASVLFPWDLRPGNALVDDGSVTAVLDWGDPLAAAAGLSVAKTEHLVADWYVSDGAPLRTAFRAGYRSVRPLPPTPGVYRLTAVVRSAVDSQGVVTRPQYPELDGQAAVDFHADRLNDLLSSLATDS</sequence>
<dbReference type="RefSeq" id="WP_009375192.1">
    <property type="nucleotide sequence ID" value="NZ_ALJD01000006.1"/>
</dbReference>
<feature type="domain" description="Aminoglycoside phosphotransferase" evidence="1">
    <location>
        <begin position="23"/>
        <end position="233"/>
    </location>
</feature>
<organism evidence="2 3">
    <name type="scientific">Halogranum salarium B-1</name>
    <dbReference type="NCBI Taxonomy" id="1210908"/>
    <lineage>
        <taxon>Archaea</taxon>
        <taxon>Methanobacteriati</taxon>
        <taxon>Methanobacteriota</taxon>
        <taxon>Stenosarchaea group</taxon>
        <taxon>Halobacteria</taxon>
        <taxon>Halobacteriales</taxon>
        <taxon>Haloferacaceae</taxon>
    </lineage>
</organism>
<dbReference type="AlphaFoldDB" id="J3A1N6"/>
<protein>
    <recommendedName>
        <fullName evidence="1">Aminoglycoside phosphotransferase domain-containing protein</fullName>
    </recommendedName>
</protein>
<dbReference type="PANTHER" id="PTHR21310:SF15">
    <property type="entry name" value="AMINOGLYCOSIDE PHOSPHOTRANSFERASE DOMAIN-CONTAINING PROTEIN"/>
    <property type="match status" value="1"/>
</dbReference>
<dbReference type="InterPro" id="IPR051678">
    <property type="entry name" value="AGP_Transferase"/>
</dbReference>
<dbReference type="Pfam" id="PF01636">
    <property type="entry name" value="APH"/>
    <property type="match status" value="1"/>
</dbReference>
<reference evidence="2 3" key="1">
    <citation type="journal article" date="2012" name="J. Bacteriol.">
        <title>Draft Genome Sequence of the Extremely Halophilic Archaeon Halogranum salarium B-1T.</title>
        <authorList>
            <person name="Kim K.K."/>
            <person name="Lee K.C."/>
            <person name="Lee J.S."/>
        </authorList>
    </citation>
    <scope>NUCLEOTIDE SEQUENCE [LARGE SCALE GENOMIC DNA]</scope>
    <source>
        <strain evidence="2 3">B-1</strain>
    </source>
</reference>
<dbReference type="Proteomes" id="UP000007813">
    <property type="component" value="Unassembled WGS sequence"/>
</dbReference>
<comment type="caution">
    <text evidence="2">The sequence shown here is derived from an EMBL/GenBank/DDBJ whole genome shotgun (WGS) entry which is preliminary data.</text>
</comment>
<gene>
    <name evidence="2" type="ORF">HSB1_26390</name>
</gene>
<dbReference type="SUPFAM" id="SSF56112">
    <property type="entry name" value="Protein kinase-like (PK-like)"/>
    <property type="match status" value="1"/>
</dbReference>
<dbReference type="Gene3D" id="3.90.1200.10">
    <property type="match status" value="1"/>
</dbReference>
<dbReference type="EMBL" id="ALJD01000006">
    <property type="protein sequence ID" value="EJN59218.1"/>
    <property type="molecule type" value="Genomic_DNA"/>
</dbReference>
<dbReference type="InterPro" id="IPR011009">
    <property type="entry name" value="Kinase-like_dom_sf"/>
</dbReference>
<dbReference type="eggNOG" id="arCOG04682">
    <property type="taxonomic scope" value="Archaea"/>
</dbReference>
<dbReference type="InterPro" id="IPR002575">
    <property type="entry name" value="Aminoglycoside_PTrfase"/>
</dbReference>
<accession>J3A1N6</accession>
<proteinExistence type="predicted"/>